<reference evidence="1 2" key="1">
    <citation type="journal article" date="2016" name="Nat. Commun.">
        <title>Thousands of microbial genomes shed light on interconnected biogeochemical processes in an aquifer system.</title>
        <authorList>
            <person name="Anantharaman K."/>
            <person name="Brown C.T."/>
            <person name="Hug L.A."/>
            <person name="Sharon I."/>
            <person name="Castelle C.J."/>
            <person name="Probst A.J."/>
            <person name="Thomas B.C."/>
            <person name="Singh A."/>
            <person name="Wilkins M.J."/>
            <person name="Karaoz U."/>
            <person name="Brodie E.L."/>
            <person name="Williams K.H."/>
            <person name="Hubbard S.S."/>
            <person name="Banfield J.F."/>
        </authorList>
    </citation>
    <scope>NUCLEOTIDE SEQUENCE [LARGE SCALE GENOMIC DNA]</scope>
</reference>
<keyword evidence="1" id="KW-0251">Elongation factor</keyword>
<gene>
    <name evidence="1" type="ORF">A2W05_07670</name>
</gene>
<dbReference type="EMBL" id="MGDE01000147">
    <property type="protein sequence ID" value="OGL45193.1"/>
    <property type="molecule type" value="Genomic_DNA"/>
</dbReference>
<accession>A0A1F7RUK0</accession>
<name>A0A1F7RUK0_9BACT</name>
<dbReference type="Gene3D" id="2.40.30.10">
    <property type="entry name" value="Translation factors"/>
    <property type="match status" value="1"/>
</dbReference>
<keyword evidence="1" id="KW-0648">Protein biosynthesis</keyword>
<sequence>MQEIEIGKITHFFSKPGVAAFTIENSDLKVGDKIHIKGHTTDIEQIVESIQIEHANVQKAGKGESVGIRVKDKVREHDTVFKVMD</sequence>
<dbReference type="InterPro" id="IPR009000">
    <property type="entry name" value="Transl_B-barrel_sf"/>
</dbReference>
<dbReference type="SUPFAM" id="SSF50447">
    <property type="entry name" value="Translation proteins"/>
    <property type="match status" value="1"/>
</dbReference>
<proteinExistence type="predicted"/>
<evidence type="ECO:0000313" key="2">
    <source>
        <dbReference type="Proteomes" id="UP000178797"/>
    </source>
</evidence>
<organism evidence="1 2">
    <name type="scientific">Candidatus Schekmanbacteria bacterium RBG_16_38_10</name>
    <dbReference type="NCBI Taxonomy" id="1817879"/>
    <lineage>
        <taxon>Bacteria</taxon>
        <taxon>Candidatus Schekmaniibacteriota</taxon>
    </lineage>
</organism>
<comment type="caution">
    <text evidence="1">The sequence shown here is derived from an EMBL/GenBank/DDBJ whole genome shotgun (WGS) entry which is preliminary data.</text>
</comment>
<evidence type="ECO:0000313" key="1">
    <source>
        <dbReference type="EMBL" id="OGL45193.1"/>
    </source>
</evidence>
<dbReference type="GO" id="GO:0003746">
    <property type="term" value="F:translation elongation factor activity"/>
    <property type="evidence" value="ECO:0007669"/>
    <property type="project" value="UniProtKB-KW"/>
</dbReference>
<dbReference type="Proteomes" id="UP000178797">
    <property type="component" value="Unassembled WGS sequence"/>
</dbReference>
<protein>
    <submittedName>
        <fullName evidence="1">Translation elongation factor-like protein</fullName>
    </submittedName>
</protein>
<dbReference type="AlphaFoldDB" id="A0A1F7RUK0"/>